<gene>
    <name evidence="1" type="ORF">QQF64_031605</name>
</gene>
<comment type="caution">
    <text evidence="1">The sequence shown here is derived from an EMBL/GenBank/DDBJ whole genome shotgun (WGS) entry which is preliminary data.</text>
</comment>
<evidence type="ECO:0000313" key="1">
    <source>
        <dbReference type="EMBL" id="KAL1269316.1"/>
    </source>
</evidence>
<dbReference type="Proteomes" id="UP001558613">
    <property type="component" value="Unassembled WGS sequence"/>
</dbReference>
<accession>A0ABR3MXK0</accession>
<evidence type="ECO:0000313" key="2">
    <source>
        <dbReference type="Proteomes" id="UP001558613"/>
    </source>
</evidence>
<proteinExistence type="predicted"/>
<keyword evidence="2" id="KW-1185">Reference proteome</keyword>
<protein>
    <submittedName>
        <fullName evidence="1">Uncharacterized protein</fullName>
    </submittedName>
</protein>
<reference evidence="1 2" key="1">
    <citation type="submission" date="2023-09" db="EMBL/GenBank/DDBJ databases">
        <authorList>
            <person name="Wang M."/>
        </authorList>
    </citation>
    <scope>NUCLEOTIDE SEQUENCE [LARGE SCALE GENOMIC DNA]</scope>
    <source>
        <strain evidence="1">GT-2023</strain>
        <tissue evidence="1">Liver</tissue>
    </source>
</reference>
<organism evidence="1 2">
    <name type="scientific">Cirrhinus molitorella</name>
    <name type="common">mud carp</name>
    <dbReference type="NCBI Taxonomy" id="172907"/>
    <lineage>
        <taxon>Eukaryota</taxon>
        <taxon>Metazoa</taxon>
        <taxon>Chordata</taxon>
        <taxon>Craniata</taxon>
        <taxon>Vertebrata</taxon>
        <taxon>Euteleostomi</taxon>
        <taxon>Actinopterygii</taxon>
        <taxon>Neopterygii</taxon>
        <taxon>Teleostei</taxon>
        <taxon>Ostariophysi</taxon>
        <taxon>Cypriniformes</taxon>
        <taxon>Cyprinidae</taxon>
        <taxon>Labeoninae</taxon>
        <taxon>Labeonini</taxon>
        <taxon>Cirrhinus</taxon>
    </lineage>
</organism>
<name>A0ABR3MXK0_9TELE</name>
<sequence length="79" mass="8876">MAKDYMFTNVKDRPVCLVSGAIMAVTKENAQFAQNLSVLSAEFPRRFADFEAQKCRFDLLSNFAVDVESAPTNLQIELI</sequence>
<dbReference type="EMBL" id="JAYMGO010000008">
    <property type="protein sequence ID" value="KAL1269316.1"/>
    <property type="molecule type" value="Genomic_DNA"/>
</dbReference>